<dbReference type="Gene3D" id="3.20.20.60">
    <property type="entry name" value="Phosphoenolpyruvate-binding domains"/>
    <property type="match status" value="1"/>
</dbReference>
<dbReference type="FunFam" id="3.20.20.60:FF:000009">
    <property type="entry name" value="2-methylisocitrate lyase"/>
    <property type="match status" value="1"/>
</dbReference>
<dbReference type="AlphaFoldDB" id="A0A1L7WC31"/>
<dbReference type="InterPro" id="IPR018523">
    <property type="entry name" value="Isocitrate_lyase_ph_CS"/>
</dbReference>
<evidence type="ECO:0000256" key="1">
    <source>
        <dbReference type="ARBA" id="ARBA00001050"/>
    </source>
</evidence>
<accession>A0A1L7WC31</accession>
<dbReference type="Proteomes" id="UP000184330">
    <property type="component" value="Unassembled WGS sequence"/>
</dbReference>
<evidence type="ECO:0000256" key="2">
    <source>
        <dbReference type="ARBA" id="ARBA00061405"/>
    </source>
</evidence>
<proteinExistence type="inferred from homology"/>
<dbReference type="PANTHER" id="PTHR42905">
    <property type="entry name" value="PHOSPHOENOLPYRUVATE CARBOXYLASE"/>
    <property type="match status" value="1"/>
</dbReference>
<keyword evidence="3" id="KW-0670">Pyruvate</keyword>
<dbReference type="STRING" id="576137.A0A1L7WC31"/>
<sequence length="321" mass="34119">MPKLEAFASYQKALAKMGSITPERTNAVTKLRNMISTPGKIILAPGVYDGFSARIALGVGFDAIYMTGAGTSASRIGHADLGIANLNDMREHAEMIANLDASIPLIADADTGYGGPIMVTRTVQQYARSGVAALHIEDQVQTKRCGHLQGKQLVPTTDFLIRIRAAVAARHAVGSDIVVIARTDALQSHGYNEAIARLRTALEAGADVAFLEGITTKEEARLVVKDLAPWPVLLNMVEHGVTPNISVDEAQDMGFRIVIFPFAGLAPAYKAMKEVYSRLKAEGITGAEALMTPKQLFEASGLKDDLEIDAKAGGTTFAGGV</sequence>
<name>A0A1L7WC31_9HELO</name>
<dbReference type="EMBL" id="FJOG01000001">
    <property type="protein sequence ID" value="CZR50345.1"/>
    <property type="molecule type" value="Genomic_DNA"/>
</dbReference>
<dbReference type="InterPro" id="IPR015813">
    <property type="entry name" value="Pyrv/PenolPyrv_kinase-like_dom"/>
</dbReference>
<evidence type="ECO:0000313" key="4">
    <source>
        <dbReference type="Proteomes" id="UP000184330"/>
    </source>
</evidence>
<protein>
    <submittedName>
        <fullName evidence="3">Probable carboxyphosphonoenolpyruvate phosphonomutase</fullName>
    </submittedName>
</protein>
<comment type="catalytic activity">
    <reaction evidence="1">
        <text>(2S,3R)-3-hydroxybutane-1,2,3-tricarboxylate = pyruvate + succinate</text>
        <dbReference type="Rhea" id="RHEA:16809"/>
        <dbReference type="ChEBI" id="CHEBI:15361"/>
        <dbReference type="ChEBI" id="CHEBI:30031"/>
        <dbReference type="ChEBI" id="CHEBI:57429"/>
        <dbReference type="EC" id="4.1.3.30"/>
    </reaction>
</comment>
<dbReference type="PROSITE" id="PS00161">
    <property type="entry name" value="ISOCITRATE_LYASE"/>
    <property type="match status" value="1"/>
</dbReference>
<reference evidence="3 4" key="1">
    <citation type="submission" date="2016-03" db="EMBL/GenBank/DDBJ databases">
        <authorList>
            <person name="Ploux O."/>
        </authorList>
    </citation>
    <scope>NUCLEOTIDE SEQUENCE [LARGE SCALE GENOMIC DNA]</scope>
    <source>
        <strain evidence="3 4">UAMH 11012</strain>
    </source>
</reference>
<comment type="similarity">
    <text evidence="2">Belongs to the isocitrate lyase/PEP mutase superfamily.</text>
</comment>
<organism evidence="3 4">
    <name type="scientific">Phialocephala subalpina</name>
    <dbReference type="NCBI Taxonomy" id="576137"/>
    <lineage>
        <taxon>Eukaryota</taxon>
        <taxon>Fungi</taxon>
        <taxon>Dikarya</taxon>
        <taxon>Ascomycota</taxon>
        <taxon>Pezizomycotina</taxon>
        <taxon>Leotiomycetes</taxon>
        <taxon>Helotiales</taxon>
        <taxon>Mollisiaceae</taxon>
        <taxon>Phialocephala</taxon>
        <taxon>Phialocephala fortinii species complex</taxon>
    </lineage>
</organism>
<dbReference type="GO" id="GO:0046421">
    <property type="term" value="F:methylisocitrate lyase activity"/>
    <property type="evidence" value="ECO:0007669"/>
    <property type="project" value="UniProtKB-EC"/>
</dbReference>
<dbReference type="InterPro" id="IPR040442">
    <property type="entry name" value="Pyrv_kinase-like_dom_sf"/>
</dbReference>
<dbReference type="Pfam" id="PF13714">
    <property type="entry name" value="PEP_mutase"/>
    <property type="match status" value="1"/>
</dbReference>
<dbReference type="PANTHER" id="PTHR42905:SF2">
    <property type="entry name" value="PHOSPHOENOLPYRUVATE CARBOXYLASE FAMILY PROTEIN"/>
    <property type="match status" value="1"/>
</dbReference>
<evidence type="ECO:0000313" key="3">
    <source>
        <dbReference type="EMBL" id="CZR50345.1"/>
    </source>
</evidence>
<dbReference type="SUPFAM" id="SSF51621">
    <property type="entry name" value="Phosphoenolpyruvate/pyruvate domain"/>
    <property type="match status" value="1"/>
</dbReference>
<dbReference type="InterPro" id="IPR039556">
    <property type="entry name" value="ICL/PEPM"/>
</dbReference>
<keyword evidence="4" id="KW-1185">Reference proteome</keyword>
<gene>
    <name evidence="3" type="ORF">PAC_00217</name>
</gene>
<dbReference type="OrthoDB" id="1923844at2759"/>
<dbReference type="CDD" id="cd00377">
    <property type="entry name" value="ICL_PEPM"/>
    <property type="match status" value="1"/>
</dbReference>